<evidence type="ECO:0008006" key="4">
    <source>
        <dbReference type="Google" id="ProtNLM"/>
    </source>
</evidence>
<dbReference type="PANTHER" id="PTHR31511:SF12">
    <property type="entry name" value="RHO TERMINATION FACTOR N-TERMINAL DOMAIN-CONTAINING PROTEIN"/>
    <property type="match status" value="1"/>
</dbReference>
<dbReference type="AlphaFoldDB" id="A0A8K0P2B2"/>
<feature type="non-terminal residue" evidence="2">
    <location>
        <position position="617"/>
    </location>
</feature>
<dbReference type="Proteomes" id="UP000792457">
    <property type="component" value="Unassembled WGS sequence"/>
</dbReference>
<reference evidence="2" key="2">
    <citation type="submission" date="2017-10" db="EMBL/GenBank/DDBJ databases">
        <title>Ladona fulva Genome sequencing and assembly.</title>
        <authorList>
            <person name="Murali S."/>
            <person name="Richards S."/>
            <person name="Bandaranaike D."/>
            <person name="Bellair M."/>
            <person name="Blankenburg K."/>
            <person name="Chao H."/>
            <person name="Dinh H."/>
            <person name="Doddapaneni H."/>
            <person name="Dugan-Rocha S."/>
            <person name="Elkadiri S."/>
            <person name="Gnanaolivu R."/>
            <person name="Hernandez B."/>
            <person name="Skinner E."/>
            <person name="Javaid M."/>
            <person name="Lee S."/>
            <person name="Li M."/>
            <person name="Ming W."/>
            <person name="Munidasa M."/>
            <person name="Muniz J."/>
            <person name="Nguyen L."/>
            <person name="Hughes D."/>
            <person name="Osuji N."/>
            <person name="Pu L.-L."/>
            <person name="Puazo M."/>
            <person name="Qu C."/>
            <person name="Quiroz J."/>
            <person name="Raj R."/>
            <person name="Weissenberger G."/>
            <person name="Xin Y."/>
            <person name="Zou X."/>
            <person name="Han Y."/>
            <person name="Worley K."/>
            <person name="Muzny D."/>
            <person name="Gibbs R."/>
        </authorList>
    </citation>
    <scope>NUCLEOTIDE SEQUENCE</scope>
    <source>
        <strain evidence="2">Sampled in the wild</strain>
    </source>
</reference>
<protein>
    <recommendedName>
        <fullName evidence="4">DNA-directed DNA polymerase</fullName>
    </recommendedName>
</protein>
<feature type="region of interest" description="Disordered" evidence="1">
    <location>
        <begin position="581"/>
        <end position="617"/>
    </location>
</feature>
<accession>A0A8K0P2B2</accession>
<keyword evidence="3" id="KW-1185">Reference proteome</keyword>
<proteinExistence type="predicted"/>
<dbReference type="GO" id="GO:0071897">
    <property type="term" value="P:DNA biosynthetic process"/>
    <property type="evidence" value="ECO:0007669"/>
    <property type="project" value="UniProtKB-ARBA"/>
</dbReference>
<gene>
    <name evidence="2" type="ORF">J437_LFUL008269</name>
</gene>
<comment type="caution">
    <text evidence="2">The sequence shown here is derived from an EMBL/GenBank/DDBJ whole genome shotgun (WGS) entry which is preliminary data.</text>
</comment>
<dbReference type="SUPFAM" id="SSF56672">
    <property type="entry name" value="DNA/RNA polymerases"/>
    <property type="match status" value="1"/>
</dbReference>
<evidence type="ECO:0000313" key="2">
    <source>
        <dbReference type="EMBL" id="KAG8229878.1"/>
    </source>
</evidence>
<dbReference type="EMBL" id="KZ308450">
    <property type="protein sequence ID" value="KAG8229878.1"/>
    <property type="molecule type" value="Genomic_DNA"/>
</dbReference>
<evidence type="ECO:0000313" key="3">
    <source>
        <dbReference type="Proteomes" id="UP000792457"/>
    </source>
</evidence>
<dbReference type="PANTHER" id="PTHR31511">
    <property type="entry name" value="PROTEIN CBG23764"/>
    <property type="match status" value="1"/>
</dbReference>
<reference evidence="2" key="1">
    <citation type="submission" date="2013-04" db="EMBL/GenBank/DDBJ databases">
        <authorList>
            <person name="Qu J."/>
            <person name="Murali S.C."/>
            <person name="Bandaranaike D."/>
            <person name="Bellair M."/>
            <person name="Blankenburg K."/>
            <person name="Chao H."/>
            <person name="Dinh H."/>
            <person name="Doddapaneni H."/>
            <person name="Downs B."/>
            <person name="Dugan-Rocha S."/>
            <person name="Elkadiri S."/>
            <person name="Gnanaolivu R.D."/>
            <person name="Hernandez B."/>
            <person name="Javaid M."/>
            <person name="Jayaseelan J.C."/>
            <person name="Lee S."/>
            <person name="Li M."/>
            <person name="Ming W."/>
            <person name="Munidasa M."/>
            <person name="Muniz J."/>
            <person name="Nguyen L."/>
            <person name="Ongeri F."/>
            <person name="Osuji N."/>
            <person name="Pu L.-L."/>
            <person name="Puazo M."/>
            <person name="Qu C."/>
            <person name="Quiroz J."/>
            <person name="Raj R."/>
            <person name="Weissenberger G."/>
            <person name="Xin Y."/>
            <person name="Zou X."/>
            <person name="Han Y."/>
            <person name="Richards S."/>
            <person name="Worley K."/>
            <person name="Muzny D."/>
            <person name="Gibbs R."/>
        </authorList>
    </citation>
    <scope>NUCLEOTIDE SEQUENCE</scope>
    <source>
        <strain evidence="2">Sampled in the wild</strain>
    </source>
</reference>
<dbReference type="InterPro" id="IPR043502">
    <property type="entry name" value="DNA/RNA_pol_sf"/>
</dbReference>
<organism evidence="2 3">
    <name type="scientific">Ladona fulva</name>
    <name type="common">Scarce chaser dragonfly</name>
    <name type="synonym">Libellula fulva</name>
    <dbReference type="NCBI Taxonomy" id="123851"/>
    <lineage>
        <taxon>Eukaryota</taxon>
        <taxon>Metazoa</taxon>
        <taxon>Ecdysozoa</taxon>
        <taxon>Arthropoda</taxon>
        <taxon>Hexapoda</taxon>
        <taxon>Insecta</taxon>
        <taxon>Pterygota</taxon>
        <taxon>Palaeoptera</taxon>
        <taxon>Odonata</taxon>
        <taxon>Epiprocta</taxon>
        <taxon>Anisoptera</taxon>
        <taxon>Libelluloidea</taxon>
        <taxon>Libellulidae</taxon>
        <taxon>Ladona</taxon>
    </lineage>
</organism>
<evidence type="ECO:0000256" key="1">
    <source>
        <dbReference type="SAM" id="MobiDB-lite"/>
    </source>
</evidence>
<sequence length="617" mass="71689">MGAYSSSKKFDEGIAIRRLISLTEKRMQPTGKDRMKILNPPSYEGHFLICELDYDEQKIFSIKNNFSIRFSYTCCFIHASLGMLATNLNKLKYISEIFCEKMNLVSRKGVYPYDYTNSIDSILPPLPPPPAIGLSNSLLEETSLLERENFYNQLTDKHISDEDYEHAKNVWKSFKCRTLCHYSDVYLKSDVTLLAYVFENIQDVFFGAYKLEPAWYYTAPGLTFDAMLKLTEIELELLMDYDMILMIEKGICGKISQCSKRYCKANNKYLENYNHKIESNYITYYDANNLYGWVLSDQLMIKNIPDHNEEVYIFEVDLDYPQTTHDEHSDLSLCPENKINNNKHIKLLTMLENKEKYVIHYVNLKQAISLGLLFKKIHRVIEFDQSPWLKSYIDLNNNRRMLAKNEFEKDFYKLINNVVFGNTMENVRKSGHDGISGQESKNIHDQNEQTNIYIGFCILDLSKMLMYDFHYRSMLPKYEKKLSLAYIDTDSLIYSIKTNDINDGMLENLDVFDTSNYPKDHLCYSVNNKKVIGKFKDECDRQSVTHIVGLHARNSDEELIADLPDPFPPVLQDGRGFCHHVRPGVQPPPPFTQGHAEGEQEAAPGTLRQKLRPDARV</sequence>
<name>A0A8K0P2B2_LADFU</name>
<dbReference type="OrthoDB" id="6602337at2759"/>